<feature type="compositionally biased region" description="Basic and acidic residues" evidence="1">
    <location>
        <begin position="39"/>
        <end position="49"/>
    </location>
</feature>
<evidence type="ECO:0000313" key="3">
    <source>
        <dbReference type="Proteomes" id="UP000655044"/>
    </source>
</evidence>
<evidence type="ECO:0000256" key="1">
    <source>
        <dbReference type="SAM" id="MobiDB-lite"/>
    </source>
</evidence>
<organism evidence="2 3">
    <name type="scientific">Planobispora rosea</name>
    <dbReference type="NCBI Taxonomy" id="35762"/>
    <lineage>
        <taxon>Bacteria</taxon>
        <taxon>Bacillati</taxon>
        <taxon>Actinomycetota</taxon>
        <taxon>Actinomycetes</taxon>
        <taxon>Streptosporangiales</taxon>
        <taxon>Streptosporangiaceae</taxon>
        <taxon>Planobispora</taxon>
    </lineage>
</organism>
<dbReference type="EMBL" id="BOOI01000047">
    <property type="protein sequence ID" value="GIH86552.1"/>
    <property type="molecule type" value="Genomic_DNA"/>
</dbReference>
<feature type="compositionally biased region" description="Low complexity" evidence="1">
    <location>
        <begin position="1"/>
        <end position="14"/>
    </location>
</feature>
<sequence>MAAAAPISAAATPPNSTVTTRLPALEKRDIDNSDLVPLENRDTVHRHGLGDQLDPTEDPSEAPAPRTTSDGGGVRRRQIMTWASGRPTKENWAPRVSLWSSGCQVCIAGSPLRQ</sequence>
<accession>A0A8J3WF64</accession>
<evidence type="ECO:0000313" key="2">
    <source>
        <dbReference type="EMBL" id="GIH86552.1"/>
    </source>
</evidence>
<comment type="caution">
    <text evidence="2">The sequence shown here is derived from an EMBL/GenBank/DDBJ whole genome shotgun (WGS) entry which is preliminary data.</text>
</comment>
<protein>
    <submittedName>
        <fullName evidence="2">Uncharacterized protein</fullName>
    </submittedName>
</protein>
<reference evidence="2" key="1">
    <citation type="submission" date="2021-01" db="EMBL/GenBank/DDBJ databases">
        <title>Whole genome shotgun sequence of Planobispora rosea NBRC 15558.</title>
        <authorList>
            <person name="Komaki H."/>
            <person name="Tamura T."/>
        </authorList>
    </citation>
    <scope>NUCLEOTIDE SEQUENCE</scope>
    <source>
        <strain evidence="2">NBRC 15558</strain>
    </source>
</reference>
<proteinExistence type="predicted"/>
<gene>
    <name evidence="2" type="ORF">Pro02_49600</name>
</gene>
<feature type="region of interest" description="Disordered" evidence="1">
    <location>
        <begin position="1"/>
        <end position="76"/>
    </location>
</feature>
<dbReference type="AlphaFoldDB" id="A0A8J3WF64"/>
<keyword evidence="3" id="KW-1185">Reference proteome</keyword>
<dbReference type="Proteomes" id="UP000655044">
    <property type="component" value="Unassembled WGS sequence"/>
</dbReference>
<name>A0A8J3WF64_PLARO</name>